<gene>
    <name evidence="1" type="ordered locus">HMPREF0868_1111</name>
</gene>
<evidence type="ECO:0000313" key="2">
    <source>
        <dbReference type="Proteomes" id="UP000008234"/>
    </source>
</evidence>
<accession>D3R2J0</accession>
<dbReference type="KEGG" id="clo:HMPREF0868_1111"/>
<keyword evidence="2" id="KW-1185">Reference proteome</keyword>
<proteinExistence type="predicted"/>
<dbReference type="Proteomes" id="UP000008234">
    <property type="component" value="Chromosome"/>
</dbReference>
<organism evidence="1 2">
    <name type="scientific">Mageeibacillus indolicus (strain UPII9-5)</name>
    <name type="common">Clostridiales genomosp. BVAB3 (strain UPII9-5)</name>
    <dbReference type="NCBI Taxonomy" id="699246"/>
    <lineage>
        <taxon>Bacteria</taxon>
        <taxon>Bacillati</taxon>
        <taxon>Bacillota</taxon>
        <taxon>Clostridia</taxon>
        <taxon>Eubacteriales</taxon>
        <taxon>Oscillospiraceae</taxon>
        <taxon>Mageeibacillus</taxon>
    </lineage>
</organism>
<dbReference type="AlphaFoldDB" id="D3R2J0"/>
<name>D3R2J0_MAGIU</name>
<dbReference type="EMBL" id="CP001850">
    <property type="protein sequence ID" value="ADC90479.1"/>
    <property type="molecule type" value="Genomic_DNA"/>
</dbReference>
<dbReference type="HOGENOM" id="CLU_3312347_0_0_9"/>
<evidence type="ECO:0000313" key="1">
    <source>
        <dbReference type="EMBL" id="ADC90479.1"/>
    </source>
</evidence>
<sequence>MGKGEFMATTEDIAEKLFNDTMRFLFKFNADLSRLSFGG</sequence>
<protein>
    <submittedName>
        <fullName evidence="1">Uncharacterized protein</fullName>
    </submittedName>
</protein>
<reference evidence="2" key="1">
    <citation type="submission" date="2009-12" db="EMBL/GenBank/DDBJ databases">
        <title>Sequence of Clostridiales genomosp. BVAB3 str. UPII9-5.</title>
        <authorList>
            <person name="Madupu R."/>
            <person name="Durkin A.S."/>
            <person name="Torralba M."/>
            <person name="Methe B."/>
            <person name="Sutton G.G."/>
            <person name="Strausberg R.L."/>
            <person name="Nelson K.E."/>
        </authorList>
    </citation>
    <scope>NUCLEOTIDE SEQUENCE [LARGE SCALE GENOMIC DNA]</scope>
    <source>
        <strain evidence="2">UPII9-5</strain>
    </source>
</reference>